<gene>
    <name evidence="2" type="ORF">BG454_00350</name>
</gene>
<dbReference type="InterPro" id="IPR012312">
    <property type="entry name" value="Hemerythrin-like"/>
</dbReference>
<dbReference type="KEGG" id="rbg:BG454_00350"/>
<protein>
    <submittedName>
        <fullName evidence="2">Hemerythrin</fullName>
    </submittedName>
</protein>
<organism evidence="2 3">
    <name type="scientific">Roseinatronobacter bogoriensis subsp. barguzinensis</name>
    <dbReference type="NCBI Taxonomy" id="441209"/>
    <lineage>
        <taxon>Bacteria</taxon>
        <taxon>Pseudomonadati</taxon>
        <taxon>Pseudomonadota</taxon>
        <taxon>Alphaproteobacteria</taxon>
        <taxon>Rhodobacterales</taxon>
        <taxon>Paracoccaceae</taxon>
        <taxon>Roseinatronobacter</taxon>
    </lineage>
</organism>
<dbReference type="RefSeq" id="WP_071479472.1">
    <property type="nucleotide sequence ID" value="NZ_CP024899.1"/>
</dbReference>
<name>A0A2K8K9T6_9RHOB</name>
<proteinExistence type="predicted"/>
<sequence>MSKTTTKQESYLAQEIGTIRGARAAPAYLSAAECPIEAMTEEHFNQRQLCADMEILAATRQPRPELARRILANLCRDLPAHFEDEEQGLFPRLRARARPEDELEKTLIRLAREHEVAAAEFAALVPALVCMADGSLPASEDRHALDHLAASNRRHLIVENAILLPLARLRLTDQDKATLMVEIFARRQQPPKVSTACTRALARINSLQLGAS</sequence>
<dbReference type="AlphaFoldDB" id="A0A2K8K9T6"/>
<keyword evidence="3" id="KW-1185">Reference proteome</keyword>
<dbReference type="Proteomes" id="UP000228948">
    <property type="component" value="Chromosome"/>
</dbReference>
<dbReference type="STRING" id="441209.GCA_001870665_00270"/>
<dbReference type="Pfam" id="PF01814">
    <property type="entry name" value="Hemerythrin"/>
    <property type="match status" value="1"/>
</dbReference>
<dbReference type="OrthoDB" id="7619676at2"/>
<evidence type="ECO:0000313" key="2">
    <source>
        <dbReference type="EMBL" id="ATX64475.1"/>
    </source>
</evidence>
<dbReference type="EMBL" id="CP024899">
    <property type="protein sequence ID" value="ATX64475.1"/>
    <property type="molecule type" value="Genomic_DNA"/>
</dbReference>
<accession>A0A2K8K9T6</accession>
<evidence type="ECO:0000313" key="3">
    <source>
        <dbReference type="Proteomes" id="UP000228948"/>
    </source>
</evidence>
<reference evidence="2 3" key="1">
    <citation type="submission" date="2017-11" db="EMBL/GenBank/DDBJ databases">
        <title>Revised Sequence and Annotation of the Rhodobaca barguzinensis strain alga05 Genome.</title>
        <authorList>
            <person name="Kopejtka K."/>
            <person name="Tomasch J.M."/>
            <person name="Bunk B."/>
            <person name="Koblizek M."/>
        </authorList>
    </citation>
    <scope>NUCLEOTIDE SEQUENCE [LARGE SCALE GENOMIC DNA]</scope>
    <source>
        <strain evidence="3">alga05</strain>
    </source>
</reference>
<dbReference type="Gene3D" id="1.20.120.520">
    <property type="entry name" value="nmb1532 protein domain like"/>
    <property type="match status" value="1"/>
</dbReference>
<evidence type="ECO:0000259" key="1">
    <source>
        <dbReference type="Pfam" id="PF01814"/>
    </source>
</evidence>
<feature type="domain" description="Hemerythrin-like" evidence="1">
    <location>
        <begin position="35"/>
        <end position="167"/>
    </location>
</feature>